<feature type="domain" description="Major facilitator superfamily (MFS) profile" evidence="7">
    <location>
        <begin position="16"/>
        <end position="393"/>
    </location>
</feature>
<keyword evidence="4 6" id="KW-1133">Transmembrane helix</keyword>
<feature type="transmembrane region" description="Helical" evidence="6">
    <location>
        <begin position="213"/>
        <end position="234"/>
    </location>
</feature>
<evidence type="ECO:0000256" key="1">
    <source>
        <dbReference type="ARBA" id="ARBA00004651"/>
    </source>
</evidence>
<feature type="transmembrane region" description="Helical" evidence="6">
    <location>
        <begin position="335"/>
        <end position="360"/>
    </location>
</feature>
<feature type="transmembrane region" description="Helical" evidence="6">
    <location>
        <begin position="87"/>
        <end position="109"/>
    </location>
</feature>
<evidence type="ECO:0000259" key="7">
    <source>
        <dbReference type="PROSITE" id="PS50850"/>
    </source>
</evidence>
<evidence type="ECO:0000313" key="9">
    <source>
        <dbReference type="Proteomes" id="UP001500620"/>
    </source>
</evidence>
<dbReference type="PANTHER" id="PTHR43124">
    <property type="entry name" value="PURINE EFFLUX PUMP PBUE"/>
    <property type="match status" value="1"/>
</dbReference>
<feature type="transmembrane region" description="Helical" evidence="6">
    <location>
        <begin position="115"/>
        <end position="133"/>
    </location>
</feature>
<feature type="transmembrane region" description="Helical" evidence="6">
    <location>
        <begin position="302"/>
        <end position="323"/>
    </location>
</feature>
<feature type="transmembrane region" description="Helical" evidence="6">
    <location>
        <begin position="140"/>
        <end position="164"/>
    </location>
</feature>
<feature type="transmembrane region" description="Helical" evidence="6">
    <location>
        <begin position="170"/>
        <end position="193"/>
    </location>
</feature>
<dbReference type="InterPro" id="IPR020846">
    <property type="entry name" value="MFS_dom"/>
</dbReference>
<dbReference type="SUPFAM" id="SSF103473">
    <property type="entry name" value="MFS general substrate transporter"/>
    <property type="match status" value="1"/>
</dbReference>
<comment type="caution">
    <text evidence="8">The sequence shown here is derived from an EMBL/GenBank/DDBJ whole genome shotgun (WGS) entry which is preliminary data.</text>
</comment>
<dbReference type="InterPro" id="IPR011701">
    <property type="entry name" value="MFS"/>
</dbReference>
<evidence type="ECO:0000256" key="3">
    <source>
        <dbReference type="ARBA" id="ARBA00022692"/>
    </source>
</evidence>
<organism evidence="8 9">
    <name type="scientific">Dactylosporangium darangshiense</name>
    <dbReference type="NCBI Taxonomy" id="579108"/>
    <lineage>
        <taxon>Bacteria</taxon>
        <taxon>Bacillati</taxon>
        <taxon>Actinomycetota</taxon>
        <taxon>Actinomycetes</taxon>
        <taxon>Micromonosporales</taxon>
        <taxon>Micromonosporaceae</taxon>
        <taxon>Dactylosporangium</taxon>
    </lineage>
</organism>
<dbReference type="Gene3D" id="1.20.1250.20">
    <property type="entry name" value="MFS general substrate transporter like domains"/>
    <property type="match status" value="1"/>
</dbReference>
<dbReference type="PANTHER" id="PTHR43124:SF3">
    <property type="entry name" value="CHLORAMPHENICOL EFFLUX PUMP RV0191"/>
    <property type="match status" value="1"/>
</dbReference>
<evidence type="ECO:0000256" key="5">
    <source>
        <dbReference type="ARBA" id="ARBA00023136"/>
    </source>
</evidence>
<keyword evidence="3 6" id="KW-0812">Transmembrane</keyword>
<protein>
    <submittedName>
        <fullName evidence="8">MFS transporter</fullName>
    </submittedName>
</protein>
<accession>A0ABP8DP44</accession>
<dbReference type="Pfam" id="PF07690">
    <property type="entry name" value="MFS_1"/>
    <property type="match status" value="1"/>
</dbReference>
<dbReference type="InterPro" id="IPR050189">
    <property type="entry name" value="MFS_Efflux_Transporters"/>
</dbReference>
<gene>
    <name evidence="8" type="ORF">GCM10022255_091240</name>
</gene>
<reference evidence="9" key="1">
    <citation type="journal article" date="2019" name="Int. J. Syst. Evol. Microbiol.">
        <title>The Global Catalogue of Microorganisms (GCM) 10K type strain sequencing project: providing services to taxonomists for standard genome sequencing and annotation.</title>
        <authorList>
            <consortium name="The Broad Institute Genomics Platform"/>
            <consortium name="The Broad Institute Genome Sequencing Center for Infectious Disease"/>
            <person name="Wu L."/>
            <person name="Ma J."/>
        </authorList>
    </citation>
    <scope>NUCLEOTIDE SEQUENCE [LARGE SCALE GENOMIC DNA]</scope>
    <source>
        <strain evidence="9">JCM 17441</strain>
    </source>
</reference>
<dbReference type="InterPro" id="IPR036259">
    <property type="entry name" value="MFS_trans_sf"/>
</dbReference>
<dbReference type="PROSITE" id="PS50850">
    <property type="entry name" value="MFS"/>
    <property type="match status" value="1"/>
</dbReference>
<keyword evidence="9" id="KW-1185">Reference proteome</keyword>
<feature type="transmembrane region" description="Helical" evidence="6">
    <location>
        <begin position="246"/>
        <end position="266"/>
    </location>
</feature>
<feature type="transmembrane region" description="Helical" evidence="6">
    <location>
        <begin position="366"/>
        <end position="388"/>
    </location>
</feature>
<dbReference type="EMBL" id="BAABAT010000042">
    <property type="protein sequence ID" value="GAA4260863.1"/>
    <property type="molecule type" value="Genomic_DNA"/>
</dbReference>
<feature type="transmembrane region" description="Helical" evidence="6">
    <location>
        <begin position="54"/>
        <end position="75"/>
    </location>
</feature>
<name>A0ABP8DP44_9ACTN</name>
<keyword evidence="5 6" id="KW-0472">Membrane</keyword>
<feature type="transmembrane region" description="Helical" evidence="6">
    <location>
        <begin position="278"/>
        <end position="296"/>
    </location>
</feature>
<evidence type="ECO:0000256" key="6">
    <source>
        <dbReference type="SAM" id="Phobius"/>
    </source>
</evidence>
<evidence type="ECO:0000256" key="2">
    <source>
        <dbReference type="ARBA" id="ARBA00022475"/>
    </source>
</evidence>
<proteinExistence type="predicted"/>
<sequence length="413" mass="41205">MGTQTAPGSRARTNLALLLLFLGTFTMGSAELVVVGVLQPLATDLGVSASAAGFLVTAYALGLSIGGPILTALTIRLGRRGLLCSTLTVWLVLNLVAVFTANFAVFVVVRALTGSLQGLFVGLAFTAGISVVPPQRIGRAFSAVIGGFAVSTALGVPIGTLIGAAGSWEAAFLAIVGLGVLVLAALVLVVPPVPSGGAGNAWTQARHALAPRVLAVLGLCVLLFAGPYATLTYITPFLDRVTGISGALISAFLLAYGAATAIGAFGGGRFADRNAARAILVANVVLVAALVLLSFVGKMPLLVAVALVIWGIAAFGMVPSLQYRIVSLSGPGADLAATLPASAINAGIAVGSLVGGWALATHGASAPLVTGIVLSAIAIPVSWATGYLKPPPAIDDGPVSVTGESMDRSPTVA</sequence>
<evidence type="ECO:0000256" key="4">
    <source>
        <dbReference type="ARBA" id="ARBA00022989"/>
    </source>
</evidence>
<dbReference type="CDD" id="cd17324">
    <property type="entry name" value="MFS_NepI_like"/>
    <property type="match status" value="1"/>
</dbReference>
<dbReference type="Proteomes" id="UP001500620">
    <property type="component" value="Unassembled WGS sequence"/>
</dbReference>
<keyword evidence="2" id="KW-1003">Cell membrane</keyword>
<evidence type="ECO:0000313" key="8">
    <source>
        <dbReference type="EMBL" id="GAA4260863.1"/>
    </source>
</evidence>
<dbReference type="RefSeq" id="WP_345137758.1">
    <property type="nucleotide sequence ID" value="NZ_BAABAT010000042.1"/>
</dbReference>
<comment type="subcellular location">
    <subcellularLocation>
        <location evidence="1">Cell membrane</location>
        <topology evidence="1">Multi-pass membrane protein</topology>
    </subcellularLocation>
</comment>